<dbReference type="Proteomes" id="UP000018817">
    <property type="component" value="Unassembled WGS sequence"/>
</dbReference>
<dbReference type="OrthoDB" id="110615at2759"/>
<feature type="region of interest" description="Disordered" evidence="1">
    <location>
        <begin position="144"/>
        <end position="175"/>
    </location>
</feature>
<dbReference type="EMBL" id="KI669567">
    <property type="protein sequence ID" value="ETN17894.1"/>
    <property type="molecule type" value="Genomic_DNA"/>
</dbReference>
<reference evidence="2 3" key="2">
    <citation type="submission" date="2013-11" db="EMBL/GenBank/DDBJ databases">
        <title>The Genome Sequence of Phytophthora parasitica INRA-310.</title>
        <authorList>
            <consortium name="The Broad Institute Genomics Platform"/>
            <person name="Russ C."/>
            <person name="Tyler B."/>
            <person name="Panabieres F."/>
            <person name="Shan W."/>
            <person name="Tripathy S."/>
            <person name="Grunwald N."/>
            <person name="Machado M."/>
            <person name="Johnson C.S."/>
            <person name="Arredondo F."/>
            <person name="Hong C."/>
            <person name="Coffey M."/>
            <person name="Young S.K."/>
            <person name="Zeng Q."/>
            <person name="Gargeya S."/>
            <person name="Fitzgerald M."/>
            <person name="Abouelleil A."/>
            <person name="Alvarado L."/>
            <person name="Chapman S.B."/>
            <person name="Gainer-Dewar J."/>
            <person name="Goldberg J."/>
            <person name="Griggs A."/>
            <person name="Gujja S."/>
            <person name="Hansen M."/>
            <person name="Howarth C."/>
            <person name="Imamovic A."/>
            <person name="Ireland A."/>
            <person name="Larimer J."/>
            <person name="McCowan C."/>
            <person name="Murphy C."/>
            <person name="Pearson M."/>
            <person name="Poon T.W."/>
            <person name="Priest M."/>
            <person name="Roberts A."/>
            <person name="Saif S."/>
            <person name="Shea T."/>
            <person name="Sykes S."/>
            <person name="Wortman J."/>
            <person name="Nusbaum C."/>
            <person name="Birren B."/>
        </authorList>
    </citation>
    <scope>NUCLEOTIDE SEQUENCE [LARGE SCALE GENOMIC DNA]</scope>
    <source>
        <strain evidence="2 3">INRA-310</strain>
    </source>
</reference>
<proteinExistence type="predicted"/>
<accession>W2QZM2</accession>
<gene>
    <name evidence="2" type="ORF">PPTG_05567</name>
</gene>
<sequence>MGSLLTQLQSCCQNESERSFSFSLTAEATDALHRRSKEMETKRLLLDAFSSQSEFIAVSTIYVLSFPAERIYVQAKDRTQETLAITAQMGINYARMEFEGVPRHGWEVNVERRTCGYRYYWKFSVCVHVLFAMRQRSYVDHPGNQMLVNRSTSNKRRRTKKQGSGRPALNGPRYV</sequence>
<organism evidence="2 3">
    <name type="scientific">Phytophthora nicotianae (strain INRA-310)</name>
    <name type="common">Phytophthora parasitica</name>
    <dbReference type="NCBI Taxonomy" id="761204"/>
    <lineage>
        <taxon>Eukaryota</taxon>
        <taxon>Sar</taxon>
        <taxon>Stramenopiles</taxon>
        <taxon>Oomycota</taxon>
        <taxon>Peronosporomycetes</taxon>
        <taxon>Peronosporales</taxon>
        <taxon>Peronosporaceae</taxon>
        <taxon>Phytophthora</taxon>
    </lineage>
</organism>
<dbReference type="AlphaFoldDB" id="W2QZM2"/>
<dbReference type="GeneID" id="20175604"/>
<feature type="compositionally biased region" description="Basic residues" evidence="1">
    <location>
        <begin position="153"/>
        <end position="163"/>
    </location>
</feature>
<dbReference type="RefSeq" id="XP_008897399.1">
    <property type="nucleotide sequence ID" value="XM_008899151.1"/>
</dbReference>
<evidence type="ECO:0008006" key="4">
    <source>
        <dbReference type="Google" id="ProtNLM"/>
    </source>
</evidence>
<evidence type="ECO:0000313" key="3">
    <source>
        <dbReference type="Proteomes" id="UP000018817"/>
    </source>
</evidence>
<name>W2QZM2_PHYN3</name>
<evidence type="ECO:0000256" key="1">
    <source>
        <dbReference type="SAM" id="MobiDB-lite"/>
    </source>
</evidence>
<dbReference type="VEuPathDB" id="FungiDB:PPTG_05567"/>
<protein>
    <recommendedName>
        <fullName evidence="4">SWIM-type domain-containing protein</fullName>
    </recommendedName>
</protein>
<evidence type="ECO:0000313" key="2">
    <source>
        <dbReference type="EMBL" id="ETN17894.1"/>
    </source>
</evidence>
<reference evidence="3" key="1">
    <citation type="submission" date="2011-12" db="EMBL/GenBank/DDBJ databases">
        <authorList>
            <consortium name="The Broad Institute Genome Sequencing Platform"/>
            <person name="Russ C."/>
            <person name="Tyler B."/>
            <person name="Panabieres F."/>
            <person name="Shan W."/>
            <person name="Tripathy S."/>
            <person name="Grunwald N."/>
            <person name="Machado M."/>
            <person name="Young S.K."/>
            <person name="Zeng Q."/>
            <person name="Gargeya S."/>
            <person name="Fitzgerald M."/>
            <person name="Haas B."/>
            <person name="Abouelleil A."/>
            <person name="Alvarado L."/>
            <person name="Arachchi H.M."/>
            <person name="Berlin A."/>
            <person name="Chapman S.B."/>
            <person name="Gearin G."/>
            <person name="Goldberg J."/>
            <person name="Griggs A."/>
            <person name="Gujja S."/>
            <person name="Hansen M."/>
            <person name="Heiman D."/>
            <person name="Howarth C."/>
            <person name="Larimer J."/>
            <person name="Lui A."/>
            <person name="MacDonald P.J.P."/>
            <person name="McCowen C."/>
            <person name="Montmayeur A."/>
            <person name="Murphy C."/>
            <person name="Neiman D."/>
            <person name="Pearson M."/>
            <person name="Priest M."/>
            <person name="Roberts A."/>
            <person name="Saif S."/>
            <person name="Shea T."/>
            <person name="Sisk P."/>
            <person name="Stolte C."/>
            <person name="Sykes S."/>
            <person name="Wortman J."/>
            <person name="Nusbaum C."/>
            <person name="Birren B."/>
        </authorList>
    </citation>
    <scope>NUCLEOTIDE SEQUENCE [LARGE SCALE GENOMIC DNA]</scope>
    <source>
        <strain evidence="3">INRA-310</strain>
    </source>
</reference>
<dbReference type="OMA" id="YARMEFE"/>